<organism evidence="1 2">
    <name type="scientific">Endocarpon pusillum</name>
    <dbReference type="NCBI Taxonomy" id="364733"/>
    <lineage>
        <taxon>Eukaryota</taxon>
        <taxon>Fungi</taxon>
        <taxon>Dikarya</taxon>
        <taxon>Ascomycota</taxon>
        <taxon>Pezizomycotina</taxon>
        <taxon>Eurotiomycetes</taxon>
        <taxon>Chaetothyriomycetidae</taxon>
        <taxon>Verrucariales</taxon>
        <taxon>Verrucariaceae</taxon>
        <taxon>Endocarpon</taxon>
    </lineage>
</organism>
<dbReference type="PANTHER" id="PTHR10622:SF13">
    <property type="entry name" value="NACHT DOMAIN-CONTAINING PROTEIN"/>
    <property type="match status" value="1"/>
</dbReference>
<gene>
    <name evidence="1" type="ORF">GJ744_010378</name>
</gene>
<dbReference type="EMBL" id="JAACFV010000068">
    <property type="protein sequence ID" value="KAF7507447.1"/>
    <property type="molecule type" value="Genomic_DNA"/>
</dbReference>
<dbReference type="AlphaFoldDB" id="A0A8H7E2Y2"/>
<keyword evidence="2" id="KW-1185">Reference proteome</keyword>
<dbReference type="OrthoDB" id="674604at2759"/>
<sequence length="369" mass="41613">MFRWYQNSARCYVYLSDVLIGDYVSNQSSQSSWESPFRASRWFTRGWTLQKLIGPTSVEFYSREGKRLGDKKSLERQVHEITGIPVPALRGNPLSGFSTDERLLWAQNRNTTRSEDWAYSLLGIFDVVIPLLYGEGRDKAVMRLKREIDEATNGPTRLKGAASSVVDFRDGTEGPTAQEVQTHDSMQSWVRSFQSGSATGFSNIKQLGNKKGPVRNPSDELLRLRLPRNRMVFARQQPVPPDLRQFVRQSIGSDHAHLIMHGLGTSAGETRENMFPRSATINAILEYLEQEGFGPICAFQVQTDRGSYVVERSVPKSAITAVEVTDGPSCYDIQMATRSILTNDWLTSTIQDSLAKRRLQSLLIRTIVK</sequence>
<dbReference type="PANTHER" id="PTHR10622">
    <property type="entry name" value="HET DOMAIN-CONTAINING PROTEIN"/>
    <property type="match status" value="1"/>
</dbReference>
<evidence type="ECO:0000313" key="2">
    <source>
        <dbReference type="Proteomes" id="UP000606974"/>
    </source>
</evidence>
<comment type="caution">
    <text evidence="1">The sequence shown here is derived from an EMBL/GenBank/DDBJ whole genome shotgun (WGS) entry which is preliminary data.</text>
</comment>
<proteinExistence type="predicted"/>
<reference evidence="1" key="1">
    <citation type="submission" date="2020-02" db="EMBL/GenBank/DDBJ databases">
        <authorList>
            <person name="Palmer J.M."/>
        </authorList>
    </citation>
    <scope>NUCLEOTIDE SEQUENCE</scope>
    <source>
        <strain evidence="1">EPUS1.4</strain>
        <tissue evidence="1">Thallus</tissue>
    </source>
</reference>
<evidence type="ECO:0000313" key="1">
    <source>
        <dbReference type="EMBL" id="KAF7507447.1"/>
    </source>
</evidence>
<protein>
    <submittedName>
        <fullName evidence="1">Uncharacterized protein</fullName>
    </submittedName>
</protein>
<accession>A0A8H7E2Y2</accession>
<name>A0A8H7E2Y2_9EURO</name>
<dbReference type="Proteomes" id="UP000606974">
    <property type="component" value="Unassembled WGS sequence"/>
</dbReference>